<organism evidence="1">
    <name type="scientific">Podoviridae sp. ctuch15</name>
    <dbReference type="NCBI Taxonomy" id="2827752"/>
    <lineage>
        <taxon>Viruses</taxon>
        <taxon>Duplodnaviria</taxon>
        <taxon>Heunggongvirae</taxon>
        <taxon>Uroviricota</taxon>
        <taxon>Caudoviricetes</taxon>
    </lineage>
</organism>
<name>A0A8S5T216_9CAUD</name>
<dbReference type="EMBL" id="BK032731">
    <property type="protein sequence ID" value="DAF57278.1"/>
    <property type="molecule type" value="Genomic_DNA"/>
</dbReference>
<proteinExistence type="predicted"/>
<evidence type="ECO:0000313" key="1">
    <source>
        <dbReference type="EMBL" id="DAF57278.1"/>
    </source>
</evidence>
<dbReference type="Pfam" id="PF20911">
    <property type="entry name" value="GP7"/>
    <property type="match status" value="1"/>
</dbReference>
<dbReference type="NCBIfam" id="NF045672">
    <property type="entry name" value="MCP_gp7_epsi_15"/>
    <property type="match status" value="1"/>
</dbReference>
<accession>A0A8S5T216</accession>
<dbReference type="InterPro" id="IPR048813">
    <property type="entry name" value="GP7-like"/>
</dbReference>
<protein>
    <submittedName>
        <fullName evidence="1">Major capsid protein</fullName>
    </submittedName>
</protein>
<sequence>MIGSTALTFSDLRKRLNPQGQLDTIMEVMTQSNPIMEDIPWMEGNLPTGNQTTVRTSYPHPELRRINAGVKPGKSTTRQIIDTCCLMEARSEVDVKLVKLAPDKQAFRMSEDKAYIQGFTDDLAKYMFYGDTDANPDQFNGLGIRYNTFKGDLGEEGYQVVNAGGKTANKQTSAYIVDWGEDAVVGIYPKGSKAGLDIQDLGEIDAIDANGGKYRALATLFDWDAGLAVKNIRKVAAVRNIDCKAAAEDSTSEARKAFAERIIVAKNKIVSPKRPILYVSPMAYTMLELHLSDKDNVYVTRQELAQGIPTLYVSGLIVKKNDALTETEPVIA</sequence>
<reference evidence="1" key="1">
    <citation type="journal article" date="2021" name="Proc. Natl. Acad. Sci. U.S.A.">
        <title>A Catalog of Tens of Thousands of Viruses from Human Metagenomes Reveals Hidden Associations with Chronic Diseases.</title>
        <authorList>
            <person name="Tisza M.J."/>
            <person name="Buck C.B."/>
        </authorList>
    </citation>
    <scope>NUCLEOTIDE SEQUENCE</scope>
    <source>
        <strain evidence="1">Ctuch15</strain>
    </source>
</reference>